<dbReference type="Pfam" id="PF13115">
    <property type="entry name" value="YtkA"/>
    <property type="match status" value="1"/>
</dbReference>
<name>A0ABW5RG23_9BACL</name>
<evidence type="ECO:0000313" key="2">
    <source>
        <dbReference type="EMBL" id="MFD2673611.1"/>
    </source>
</evidence>
<accession>A0ABW5RG23</accession>
<reference evidence="3" key="1">
    <citation type="journal article" date="2019" name="Int. J. Syst. Evol. Microbiol.">
        <title>The Global Catalogue of Microorganisms (GCM) 10K type strain sequencing project: providing services to taxonomists for standard genome sequencing and annotation.</title>
        <authorList>
            <consortium name="The Broad Institute Genomics Platform"/>
            <consortium name="The Broad Institute Genome Sequencing Center for Infectious Disease"/>
            <person name="Wu L."/>
            <person name="Ma J."/>
        </authorList>
    </citation>
    <scope>NUCLEOTIDE SEQUENCE [LARGE SCALE GENOMIC DNA]</scope>
    <source>
        <strain evidence="3">KCTC 33676</strain>
    </source>
</reference>
<dbReference type="EMBL" id="JBHUMM010000045">
    <property type="protein sequence ID" value="MFD2673611.1"/>
    <property type="molecule type" value="Genomic_DNA"/>
</dbReference>
<sequence length="170" mass="18641">MIKSYQPDSHRLGRRRTSAWSMIVLITSVALLSACQASDISVAQGDAIEITMYAEEQLAINQPVELAVALTQQQQPVEDAGDVQIELWKKGERDGSRLVQADSLGDGWYGVTTTFESNGIYVMQTHITARGTHLMPKRHLVVGEVSEEELKQLDQTVSEDDGHGGGGHDH</sequence>
<dbReference type="InterPro" id="IPR032693">
    <property type="entry name" value="YtkA-like_dom"/>
</dbReference>
<organism evidence="2 3">
    <name type="scientific">Marinicrinis sediminis</name>
    <dbReference type="NCBI Taxonomy" id="1652465"/>
    <lineage>
        <taxon>Bacteria</taxon>
        <taxon>Bacillati</taxon>
        <taxon>Bacillota</taxon>
        <taxon>Bacilli</taxon>
        <taxon>Bacillales</taxon>
        <taxon>Paenibacillaceae</taxon>
    </lineage>
</organism>
<proteinExistence type="predicted"/>
<feature type="domain" description="YtkA-like" evidence="1">
    <location>
        <begin position="44"/>
        <end position="126"/>
    </location>
</feature>
<keyword evidence="3" id="KW-1185">Reference proteome</keyword>
<gene>
    <name evidence="2" type="ORF">ACFSUC_18840</name>
</gene>
<evidence type="ECO:0000259" key="1">
    <source>
        <dbReference type="Pfam" id="PF13115"/>
    </source>
</evidence>
<dbReference type="RefSeq" id="WP_379931197.1">
    <property type="nucleotide sequence ID" value="NZ_JBHUMM010000045.1"/>
</dbReference>
<comment type="caution">
    <text evidence="2">The sequence shown here is derived from an EMBL/GenBank/DDBJ whole genome shotgun (WGS) entry which is preliminary data.</text>
</comment>
<dbReference type="Proteomes" id="UP001597497">
    <property type="component" value="Unassembled WGS sequence"/>
</dbReference>
<protein>
    <submittedName>
        <fullName evidence="2">FixH family protein</fullName>
    </submittedName>
</protein>
<evidence type="ECO:0000313" key="3">
    <source>
        <dbReference type="Proteomes" id="UP001597497"/>
    </source>
</evidence>